<evidence type="ECO:0008006" key="4">
    <source>
        <dbReference type="Google" id="ProtNLM"/>
    </source>
</evidence>
<dbReference type="EMBL" id="OU503048">
    <property type="protein sequence ID" value="CAI9775086.1"/>
    <property type="molecule type" value="Genomic_DNA"/>
</dbReference>
<accession>A0AAD1ZVH4</accession>
<dbReference type="GO" id="GO:0042023">
    <property type="term" value="P:DNA endoreduplication"/>
    <property type="evidence" value="ECO:0007669"/>
    <property type="project" value="InterPro"/>
</dbReference>
<feature type="region of interest" description="Disordered" evidence="1">
    <location>
        <begin position="1"/>
        <end position="203"/>
    </location>
</feature>
<dbReference type="AlphaFoldDB" id="A0AAD1ZVH4"/>
<feature type="region of interest" description="Disordered" evidence="1">
    <location>
        <begin position="342"/>
        <end position="415"/>
    </location>
</feature>
<sequence length="415" mass="45706">MSDSREDSPDWLRSFQAPAGSAIALSSGSESPLSDSPQRNEEDEIILSKLFKKEAGQVPQIKDTDEEYQISEPVKVKSPNKNEKTKLTPGKKRRRKDDTEIQGKASKRKTYEKPVHPQEQKHSILTLSSDSESSQDTSPIRTEDKQMSAHDEGPCTDNKIDHDDIVLDNDGKSPINDASKVKSPRKQLRKEDAKSLKKKNTNGYIGGENCGDVDVVKEDISEKHPEPQMQVSSSRLPLVLSEKVQRSKALIECEGDSIDLSGDVGAVGRIVIPDAPSTDHEMLMDLKGTIYKTSIVPSRTFCVVSFGQSEAKIEAIMNDFIQLKPQSNVYEAETMVEGTLDGFSFDSEDEADNLPKATAHADQHDAAEEQPRGRAKRKTEKTSGTAPKKGKAAGGKPPKKVKRKPQVSKKSKAKK</sequence>
<reference evidence="2" key="1">
    <citation type="submission" date="2023-05" db="EMBL/GenBank/DDBJ databases">
        <authorList>
            <person name="Huff M."/>
        </authorList>
    </citation>
    <scope>NUCLEOTIDE SEQUENCE</scope>
</reference>
<keyword evidence="3" id="KW-1185">Reference proteome</keyword>
<dbReference type="Proteomes" id="UP000834106">
    <property type="component" value="Chromosome 13"/>
</dbReference>
<dbReference type="GO" id="GO:0005634">
    <property type="term" value="C:nucleus"/>
    <property type="evidence" value="ECO:0007669"/>
    <property type="project" value="TreeGrafter"/>
</dbReference>
<feature type="compositionally biased region" description="Basic and acidic residues" evidence="1">
    <location>
        <begin position="141"/>
        <end position="171"/>
    </location>
</feature>
<dbReference type="PANTHER" id="PTHR34810:SF1">
    <property type="entry name" value="DNA-BINDING PROTEIN BIN4"/>
    <property type="match status" value="1"/>
</dbReference>
<evidence type="ECO:0000313" key="3">
    <source>
        <dbReference type="Proteomes" id="UP000834106"/>
    </source>
</evidence>
<evidence type="ECO:0000256" key="1">
    <source>
        <dbReference type="SAM" id="MobiDB-lite"/>
    </source>
</evidence>
<gene>
    <name evidence="2" type="ORF">FPE_LOCUS22516</name>
</gene>
<dbReference type="GO" id="GO:0003690">
    <property type="term" value="F:double-stranded DNA binding"/>
    <property type="evidence" value="ECO:0007669"/>
    <property type="project" value="InterPro"/>
</dbReference>
<dbReference type="InterPro" id="IPR033246">
    <property type="entry name" value="BIN4"/>
</dbReference>
<feature type="compositionally biased region" description="Basic and acidic residues" evidence="1">
    <location>
        <begin position="109"/>
        <end position="122"/>
    </location>
</feature>
<dbReference type="GO" id="GO:0009330">
    <property type="term" value="C:DNA topoisomerase type II (double strand cut, ATP-hydrolyzing) complex"/>
    <property type="evidence" value="ECO:0007669"/>
    <property type="project" value="InterPro"/>
</dbReference>
<name>A0AAD1ZVH4_9LAMI</name>
<feature type="compositionally biased region" description="Basic and acidic residues" evidence="1">
    <location>
        <begin position="1"/>
        <end position="10"/>
    </location>
</feature>
<organism evidence="2 3">
    <name type="scientific">Fraxinus pennsylvanica</name>
    <dbReference type="NCBI Taxonomy" id="56036"/>
    <lineage>
        <taxon>Eukaryota</taxon>
        <taxon>Viridiplantae</taxon>
        <taxon>Streptophyta</taxon>
        <taxon>Embryophyta</taxon>
        <taxon>Tracheophyta</taxon>
        <taxon>Spermatophyta</taxon>
        <taxon>Magnoliopsida</taxon>
        <taxon>eudicotyledons</taxon>
        <taxon>Gunneridae</taxon>
        <taxon>Pentapetalae</taxon>
        <taxon>asterids</taxon>
        <taxon>lamiids</taxon>
        <taxon>Lamiales</taxon>
        <taxon>Oleaceae</taxon>
        <taxon>Oleeae</taxon>
        <taxon>Fraxinus</taxon>
    </lineage>
</organism>
<protein>
    <recommendedName>
        <fullName evidence="4">DNA-binding protein BIN4</fullName>
    </recommendedName>
</protein>
<proteinExistence type="predicted"/>
<feature type="compositionally biased region" description="Low complexity" evidence="1">
    <location>
        <begin position="25"/>
        <end position="37"/>
    </location>
</feature>
<feature type="compositionally biased region" description="Low complexity" evidence="1">
    <location>
        <begin position="123"/>
        <end position="138"/>
    </location>
</feature>
<feature type="compositionally biased region" description="Basic residues" evidence="1">
    <location>
        <begin position="397"/>
        <end position="415"/>
    </location>
</feature>
<evidence type="ECO:0000313" key="2">
    <source>
        <dbReference type="EMBL" id="CAI9775086.1"/>
    </source>
</evidence>
<dbReference type="PANTHER" id="PTHR34810">
    <property type="entry name" value="DNA-BINDING PROTEIN BIN4"/>
    <property type="match status" value="1"/>
</dbReference>
<feature type="compositionally biased region" description="Basic and acidic residues" evidence="1">
    <location>
        <begin position="359"/>
        <end position="372"/>
    </location>
</feature>
<dbReference type="GO" id="GO:0051276">
    <property type="term" value="P:chromosome organization"/>
    <property type="evidence" value="ECO:0007669"/>
    <property type="project" value="TreeGrafter"/>
</dbReference>